<gene>
    <name evidence="2" type="ORF">KFL_005210050</name>
</gene>
<evidence type="ECO:0000256" key="1">
    <source>
        <dbReference type="SAM" id="MobiDB-lite"/>
    </source>
</evidence>
<dbReference type="AlphaFoldDB" id="A0A1Y1IH88"/>
<dbReference type="OrthoDB" id="998115at2759"/>
<dbReference type="OMA" id="DPPYCCF"/>
<proteinExistence type="predicted"/>
<keyword evidence="3" id="KW-1185">Reference proteome</keyword>
<accession>A0A1Y1IH88</accession>
<evidence type="ECO:0000313" key="2">
    <source>
        <dbReference type="EMBL" id="GAQ89432.1"/>
    </source>
</evidence>
<feature type="region of interest" description="Disordered" evidence="1">
    <location>
        <begin position="202"/>
        <end position="285"/>
    </location>
</feature>
<evidence type="ECO:0000313" key="3">
    <source>
        <dbReference type="Proteomes" id="UP000054558"/>
    </source>
</evidence>
<dbReference type="STRING" id="105231.A0A1Y1IH88"/>
<feature type="compositionally biased region" description="Pro residues" evidence="1">
    <location>
        <begin position="252"/>
        <end position="267"/>
    </location>
</feature>
<sequence>MAGIQAKVDSMQVRQDTNVYVNTWHTTLIKAIANDCPYCCFSVFCPYCVSYLLRKRTLYNDMSRYTCCGGFMPCSGKCKEKDCPEFCLCLEVVCCFASSVASTRFLLQDEFRIQTTACDNCIIATMFFLQYLACLCQIAACLLGSEDLQELANCISWISDLVYCSVCACMQTQHKVELDKRDGKFAAQGIQPLRAPQVQEMNRYQTGPPGYPQGGPPGYGGAPPPYAGAPGYGGAPPGYPPQYGPPGGYTTAPPPQAMQYGAPPPGYPQAQQFSGAPAYTGAPYK</sequence>
<dbReference type="PANTHER" id="PTHR31152:SF1">
    <property type="entry name" value="PLAC8 FAMILY PROTEIN"/>
    <property type="match status" value="1"/>
</dbReference>
<dbReference type="PANTHER" id="PTHR31152">
    <property type="entry name" value="PLAC8 FAMILY PROTEIN"/>
    <property type="match status" value="1"/>
</dbReference>
<protein>
    <recommendedName>
        <fullName evidence="4">PLAC8 family protein</fullName>
    </recommendedName>
</protein>
<evidence type="ECO:0008006" key="4">
    <source>
        <dbReference type="Google" id="ProtNLM"/>
    </source>
</evidence>
<dbReference type="Proteomes" id="UP000054558">
    <property type="component" value="Unassembled WGS sequence"/>
</dbReference>
<organism evidence="2 3">
    <name type="scientific">Klebsormidium nitens</name>
    <name type="common">Green alga</name>
    <name type="synonym">Ulothrix nitens</name>
    <dbReference type="NCBI Taxonomy" id="105231"/>
    <lineage>
        <taxon>Eukaryota</taxon>
        <taxon>Viridiplantae</taxon>
        <taxon>Streptophyta</taxon>
        <taxon>Klebsormidiophyceae</taxon>
        <taxon>Klebsormidiales</taxon>
        <taxon>Klebsormidiaceae</taxon>
        <taxon>Klebsormidium</taxon>
    </lineage>
</organism>
<name>A0A1Y1IH88_KLENI</name>
<reference evidence="2 3" key="1">
    <citation type="journal article" date="2014" name="Nat. Commun.">
        <title>Klebsormidium flaccidum genome reveals primary factors for plant terrestrial adaptation.</title>
        <authorList>
            <person name="Hori K."/>
            <person name="Maruyama F."/>
            <person name="Fujisawa T."/>
            <person name="Togashi T."/>
            <person name="Yamamoto N."/>
            <person name="Seo M."/>
            <person name="Sato S."/>
            <person name="Yamada T."/>
            <person name="Mori H."/>
            <person name="Tajima N."/>
            <person name="Moriyama T."/>
            <person name="Ikeuchi M."/>
            <person name="Watanabe M."/>
            <person name="Wada H."/>
            <person name="Kobayashi K."/>
            <person name="Saito M."/>
            <person name="Masuda T."/>
            <person name="Sasaki-Sekimoto Y."/>
            <person name="Mashiguchi K."/>
            <person name="Awai K."/>
            <person name="Shimojima M."/>
            <person name="Masuda S."/>
            <person name="Iwai M."/>
            <person name="Nobusawa T."/>
            <person name="Narise T."/>
            <person name="Kondo S."/>
            <person name="Saito H."/>
            <person name="Sato R."/>
            <person name="Murakawa M."/>
            <person name="Ihara Y."/>
            <person name="Oshima-Yamada Y."/>
            <person name="Ohtaka K."/>
            <person name="Satoh M."/>
            <person name="Sonobe K."/>
            <person name="Ishii M."/>
            <person name="Ohtani R."/>
            <person name="Kanamori-Sato M."/>
            <person name="Honoki R."/>
            <person name="Miyazaki D."/>
            <person name="Mochizuki H."/>
            <person name="Umetsu J."/>
            <person name="Higashi K."/>
            <person name="Shibata D."/>
            <person name="Kamiya Y."/>
            <person name="Sato N."/>
            <person name="Nakamura Y."/>
            <person name="Tabata S."/>
            <person name="Ida S."/>
            <person name="Kurokawa K."/>
            <person name="Ohta H."/>
        </authorList>
    </citation>
    <scope>NUCLEOTIDE SEQUENCE [LARGE SCALE GENOMIC DNA]</scope>
    <source>
        <strain evidence="2 3">NIES-2285</strain>
    </source>
</reference>
<dbReference type="EMBL" id="DF237470">
    <property type="protein sequence ID" value="GAQ89432.1"/>
    <property type="molecule type" value="Genomic_DNA"/>
</dbReference>